<keyword evidence="2" id="KW-1185">Reference proteome</keyword>
<name>A0A9P5SUF2_9FUNG</name>
<dbReference type="EMBL" id="JAAAUY010000059">
    <property type="protein sequence ID" value="KAF9336471.1"/>
    <property type="molecule type" value="Genomic_DNA"/>
</dbReference>
<dbReference type="Gene3D" id="3.40.50.1820">
    <property type="entry name" value="alpha/beta hydrolase"/>
    <property type="match status" value="1"/>
</dbReference>
<evidence type="ECO:0000313" key="2">
    <source>
        <dbReference type="Proteomes" id="UP000696485"/>
    </source>
</evidence>
<sequence length="121" mass="12875">MALDLAAFGGVPLGGVISIGGYLMDEVQNDPPALKQMPTQVLVLQGDKDDTRPIKVAKDKFKCIQRVFGASNCVHKVVDGMGHGMPTNEAGWQPLMVFFANNLSSASPALAGQADVYEVTR</sequence>
<evidence type="ECO:0008006" key="3">
    <source>
        <dbReference type="Google" id="ProtNLM"/>
    </source>
</evidence>
<dbReference type="SUPFAM" id="SSF53474">
    <property type="entry name" value="alpha/beta-Hydrolases"/>
    <property type="match status" value="1"/>
</dbReference>
<comment type="caution">
    <text evidence="1">The sequence shown here is derived from an EMBL/GenBank/DDBJ whole genome shotgun (WGS) entry which is preliminary data.</text>
</comment>
<evidence type="ECO:0000313" key="1">
    <source>
        <dbReference type="EMBL" id="KAF9336471.1"/>
    </source>
</evidence>
<protein>
    <recommendedName>
        <fullName evidence="3">Phospholipase/carboxylesterase/thioesterase domain-containing protein</fullName>
    </recommendedName>
</protein>
<gene>
    <name evidence="1" type="ORF">BG006_008598</name>
</gene>
<dbReference type="Proteomes" id="UP000696485">
    <property type="component" value="Unassembled WGS sequence"/>
</dbReference>
<reference evidence="1" key="1">
    <citation type="journal article" date="2020" name="Fungal Divers.">
        <title>Resolving the Mortierellaceae phylogeny through synthesis of multi-gene phylogenetics and phylogenomics.</title>
        <authorList>
            <person name="Vandepol N."/>
            <person name="Liber J."/>
            <person name="Desiro A."/>
            <person name="Na H."/>
            <person name="Kennedy M."/>
            <person name="Barry K."/>
            <person name="Grigoriev I.V."/>
            <person name="Miller A.N."/>
            <person name="O'Donnell K."/>
            <person name="Stajich J.E."/>
            <person name="Bonito G."/>
        </authorList>
    </citation>
    <scope>NUCLEOTIDE SEQUENCE</scope>
    <source>
        <strain evidence="1">NVP1</strain>
    </source>
</reference>
<organism evidence="1 2">
    <name type="scientific">Podila minutissima</name>
    <dbReference type="NCBI Taxonomy" id="64525"/>
    <lineage>
        <taxon>Eukaryota</taxon>
        <taxon>Fungi</taxon>
        <taxon>Fungi incertae sedis</taxon>
        <taxon>Mucoromycota</taxon>
        <taxon>Mortierellomycotina</taxon>
        <taxon>Mortierellomycetes</taxon>
        <taxon>Mortierellales</taxon>
        <taxon>Mortierellaceae</taxon>
        <taxon>Podila</taxon>
    </lineage>
</organism>
<dbReference type="InterPro" id="IPR029058">
    <property type="entry name" value="AB_hydrolase_fold"/>
</dbReference>
<accession>A0A9P5SUF2</accession>
<dbReference type="AlphaFoldDB" id="A0A9P5SUF2"/>
<proteinExistence type="predicted"/>